<evidence type="ECO:0000256" key="2">
    <source>
        <dbReference type="ARBA" id="ARBA00006228"/>
    </source>
</evidence>
<feature type="transmembrane region" description="Helical" evidence="8">
    <location>
        <begin position="22"/>
        <end position="42"/>
    </location>
</feature>
<keyword evidence="4" id="KW-1003">Cell membrane</keyword>
<keyword evidence="3" id="KW-0813">Transport</keyword>
<gene>
    <name evidence="9" type="ORF">J2S11_000041</name>
</gene>
<comment type="subcellular location">
    <subcellularLocation>
        <location evidence="1">Cell membrane</location>
        <topology evidence="1">Multi-pass membrane protein</topology>
    </subcellularLocation>
</comment>
<dbReference type="Proteomes" id="UP001235840">
    <property type="component" value="Unassembled WGS sequence"/>
</dbReference>
<evidence type="ECO:0000313" key="10">
    <source>
        <dbReference type="Proteomes" id="UP001235840"/>
    </source>
</evidence>
<evidence type="ECO:0000256" key="7">
    <source>
        <dbReference type="ARBA" id="ARBA00023136"/>
    </source>
</evidence>
<reference evidence="9 10" key="1">
    <citation type="submission" date="2023-07" db="EMBL/GenBank/DDBJ databases">
        <title>Genomic Encyclopedia of Type Strains, Phase IV (KMG-IV): sequencing the most valuable type-strain genomes for metagenomic binning, comparative biology and taxonomic classification.</title>
        <authorList>
            <person name="Goeker M."/>
        </authorList>
    </citation>
    <scope>NUCLEOTIDE SEQUENCE [LARGE SCALE GENOMIC DNA]</scope>
    <source>
        <strain evidence="9 10">DSM 12751</strain>
    </source>
</reference>
<accession>A0ABT9VT29</accession>
<dbReference type="PANTHER" id="PTHR34584:SF1">
    <property type="entry name" value="NA(+)_H(+) ANTIPORTER SUBUNIT E1"/>
    <property type="match status" value="1"/>
</dbReference>
<comment type="similarity">
    <text evidence="2">Belongs to the CPA3 antiporters (TC 2.A.63) subunit E family.</text>
</comment>
<organism evidence="9 10">
    <name type="scientific">Caldalkalibacillus horti</name>
    <dbReference type="NCBI Taxonomy" id="77523"/>
    <lineage>
        <taxon>Bacteria</taxon>
        <taxon>Bacillati</taxon>
        <taxon>Bacillota</taxon>
        <taxon>Bacilli</taxon>
        <taxon>Bacillales</taxon>
        <taxon>Bacillaceae</taxon>
        <taxon>Caldalkalibacillus</taxon>
    </lineage>
</organism>
<protein>
    <submittedName>
        <fullName evidence="9">Multicomponent Na+:H+ antiporter subunit E</fullName>
    </submittedName>
</protein>
<evidence type="ECO:0000256" key="1">
    <source>
        <dbReference type="ARBA" id="ARBA00004651"/>
    </source>
</evidence>
<evidence type="ECO:0000256" key="8">
    <source>
        <dbReference type="SAM" id="Phobius"/>
    </source>
</evidence>
<keyword evidence="10" id="KW-1185">Reference proteome</keyword>
<evidence type="ECO:0000313" key="9">
    <source>
        <dbReference type="EMBL" id="MDQ0164142.1"/>
    </source>
</evidence>
<evidence type="ECO:0000256" key="5">
    <source>
        <dbReference type="ARBA" id="ARBA00022692"/>
    </source>
</evidence>
<keyword evidence="7 8" id="KW-0472">Membrane</keyword>
<keyword evidence="5 8" id="KW-0812">Transmembrane</keyword>
<feature type="transmembrane region" description="Helical" evidence="8">
    <location>
        <begin position="103"/>
        <end position="121"/>
    </location>
</feature>
<keyword evidence="3" id="KW-0050">Antiport</keyword>
<dbReference type="PIRSF" id="PIRSF019239">
    <property type="entry name" value="MrpE"/>
    <property type="match status" value="1"/>
</dbReference>
<evidence type="ECO:0000256" key="4">
    <source>
        <dbReference type="ARBA" id="ARBA00022475"/>
    </source>
</evidence>
<dbReference type="Pfam" id="PF01899">
    <property type="entry name" value="MNHE"/>
    <property type="match status" value="1"/>
</dbReference>
<keyword evidence="6 8" id="KW-1133">Transmembrane helix</keyword>
<dbReference type="EMBL" id="JAUSTY010000001">
    <property type="protein sequence ID" value="MDQ0164142.1"/>
    <property type="molecule type" value="Genomic_DNA"/>
</dbReference>
<name>A0ABT9VT29_9BACI</name>
<comment type="caution">
    <text evidence="9">The sequence shown here is derived from an EMBL/GenBank/DDBJ whole genome shotgun (WGS) entry which is preliminary data.</text>
</comment>
<proteinExistence type="inferred from homology"/>
<evidence type="ECO:0000256" key="6">
    <source>
        <dbReference type="ARBA" id="ARBA00022989"/>
    </source>
</evidence>
<dbReference type="InterPro" id="IPR002758">
    <property type="entry name" value="Cation_antiport_E"/>
</dbReference>
<feature type="transmembrane region" description="Helical" evidence="8">
    <location>
        <begin position="54"/>
        <end position="73"/>
    </location>
</feature>
<dbReference type="RefSeq" id="WP_307389318.1">
    <property type="nucleotide sequence ID" value="NZ_BAAADK010000009.1"/>
</dbReference>
<dbReference type="PANTHER" id="PTHR34584">
    <property type="entry name" value="NA(+)/H(+) ANTIPORTER SUBUNIT E1"/>
    <property type="match status" value="1"/>
</dbReference>
<evidence type="ECO:0000256" key="3">
    <source>
        <dbReference type="ARBA" id="ARBA00022449"/>
    </source>
</evidence>
<sequence>MSFQIILNLILAFVWMFLTNNWSYQGFTIGYLIGLVCIYFLRRFIPYSFYVRKLYFIIRILLLFFTELVVSSYDVLKHVVSPKLNIQPGIFTLHTELDTEWEITILSLLIALTPGTVTLEISPQRNILYIHAMDVPKAEVTVTLIKEKFERKIMEVSRK</sequence>